<name>X1DQV5_9ZZZZ</name>
<organism evidence="2">
    <name type="scientific">marine sediment metagenome</name>
    <dbReference type="NCBI Taxonomy" id="412755"/>
    <lineage>
        <taxon>unclassified sequences</taxon>
        <taxon>metagenomes</taxon>
        <taxon>ecological metagenomes</taxon>
    </lineage>
</organism>
<dbReference type="Pfam" id="PF12770">
    <property type="entry name" value="CHAT"/>
    <property type="match status" value="1"/>
</dbReference>
<protein>
    <recommendedName>
        <fullName evidence="1">CHAT domain-containing protein</fullName>
    </recommendedName>
</protein>
<feature type="domain" description="CHAT" evidence="1">
    <location>
        <begin position="25"/>
        <end position="69"/>
    </location>
</feature>
<accession>X1DQV5</accession>
<sequence>MSIIDGDKSEFKAVFFTIAEETKKKDEDMRPALDSIMFAGIPSILGTIWGVNDESTNKFMNYFYYNLKKWINGWGMLNFIRALLLIA</sequence>
<proteinExistence type="predicted"/>
<reference evidence="2" key="1">
    <citation type="journal article" date="2014" name="Front. Microbiol.">
        <title>High frequency of phylogenetically diverse reductive dehalogenase-homologous genes in deep subseafloor sedimentary metagenomes.</title>
        <authorList>
            <person name="Kawai M."/>
            <person name="Futagami T."/>
            <person name="Toyoda A."/>
            <person name="Takaki Y."/>
            <person name="Nishi S."/>
            <person name="Hori S."/>
            <person name="Arai W."/>
            <person name="Tsubouchi T."/>
            <person name="Morono Y."/>
            <person name="Uchiyama I."/>
            <person name="Ito T."/>
            <person name="Fujiyama A."/>
            <person name="Inagaki F."/>
            <person name="Takami H."/>
        </authorList>
    </citation>
    <scope>NUCLEOTIDE SEQUENCE</scope>
    <source>
        <strain evidence="2">Expedition CK06-06</strain>
    </source>
</reference>
<evidence type="ECO:0000313" key="2">
    <source>
        <dbReference type="EMBL" id="GAH10625.1"/>
    </source>
</evidence>
<gene>
    <name evidence="2" type="ORF">S01H4_57875</name>
</gene>
<dbReference type="EMBL" id="BART01033744">
    <property type="protein sequence ID" value="GAH10625.1"/>
    <property type="molecule type" value="Genomic_DNA"/>
</dbReference>
<dbReference type="AlphaFoldDB" id="X1DQV5"/>
<comment type="caution">
    <text evidence="2">The sequence shown here is derived from an EMBL/GenBank/DDBJ whole genome shotgun (WGS) entry which is preliminary data.</text>
</comment>
<dbReference type="InterPro" id="IPR024983">
    <property type="entry name" value="CHAT_dom"/>
</dbReference>
<evidence type="ECO:0000259" key="1">
    <source>
        <dbReference type="Pfam" id="PF12770"/>
    </source>
</evidence>